<gene>
    <name evidence="5" type="ORF">CALCODRAFT_504791</name>
</gene>
<evidence type="ECO:0000313" key="6">
    <source>
        <dbReference type="Proteomes" id="UP000076842"/>
    </source>
</evidence>
<dbReference type="AlphaFoldDB" id="A0A165C7Q3"/>
<comment type="similarity">
    <text evidence="1">Belongs to the NmrA-type oxidoreductase family.</text>
</comment>
<dbReference type="OrthoDB" id="419598at2759"/>
<dbReference type="CDD" id="cd05251">
    <property type="entry name" value="NmrA_like_SDR_a"/>
    <property type="match status" value="1"/>
</dbReference>
<keyword evidence="3" id="KW-0560">Oxidoreductase</keyword>
<name>A0A165C7Q3_9BASI</name>
<sequence length="301" mass="32749">MSNKLIVVLGATGTQGSSVVTALLKDGKYAIRAITRNLDSPAAAALRDQGVEVVSANIVDKDSLIKAFDGAYAVFGVTIPYTQDSEELQGRNIVDAAKAAGVPLLVWSSLPGAAESSNGKYTTIAPFDQKRAVDKYIETAGQPTVILHAGSFAENLLSFGLLIPDSASPGHWTITYPMAPESKMGGIWIGGDLGNIVVAVIKHWDDASWRQRLTKEPIVAAPYERSANIMVDTIQKVTGKDVKYVRQTDLPALQKAFFDWADDGFYTFPDQSSMREELGIKTHSFEDYVREVVIPYFQSQE</sequence>
<dbReference type="Pfam" id="PF05368">
    <property type="entry name" value="NmrA"/>
    <property type="match status" value="1"/>
</dbReference>
<dbReference type="STRING" id="1353952.A0A165C7Q3"/>
<keyword evidence="6" id="KW-1185">Reference proteome</keyword>
<dbReference type="PANTHER" id="PTHR42748:SF30">
    <property type="entry name" value="NMRA-LIKE DOMAIN-CONTAINING PROTEIN"/>
    <property type="match status" value="1"/>
</dbReference>
<evidence type="ECO:0000313" key="5">
    <source>
        <dbReference type="EMBL" id="KZT50373.1"/>
    </source>
</evidence>
<dbReference type="PANTHER" id="PTHR42748">
    <property type="entry name" value="NITROGEN METABOLITE REPRESSION PROTEIN NMRA FAMILY MEMBER"/>
    <property type="match status" value="1"/>
</dbReference>
<reference evidence="5 6" key="1">
    <citation type="journal article" date="2016" name="Mol. Biol. Evol.">
        <title>Comparative Genomics of Early-Diverging Mushroom-Forming Fungi Provides Insights into the Origins of Lignocellulose Decay Capabilities.</title>
        <authorList>
            <person name="Nagy L.G."/>
            <person name="Riley R."/>
            <person name="Tritt A."/>
            <person name="Adam C."/>
            <person name="Daum C."/>
            <person name="Floudas D."/>
            <person name="Sun H."/>
            <person name="Yadav J.S."/>
            <person name="Pangilinan J."/>
            <person name="Larsson K.H."/>
            <person name="Matsuura K."/>
            <person name="Barry K."/>
            <person name="Labutti K."/>
            <person name="Kuo R."/>
            <person name="Ohm R.A."/>
            <person name="Bhattacharya S.S."/>
            <person name="Shirouzu T."/>
            <person name="Yoshinaga Y."/>
            <person name="Martin F.M."/>
            <person name="Grigoriev I.V."/>
            <person name="Hibbett D.S."/>
        </authorList>
    </citation>
    <scope>NUCLEOTIDE SEQUENCE [LARGE SCALE GENOMIC DNA]</scope>
    <source>
        <strain evidence="5 6">HHB12733</strain>
    </source>
</reference>
<accession>A0A165C7Q3</accession>
<evidence type="ECO:0000256" key="2">
    <source>
        <dbReference type="ARBA" id="ARBA00022857"/>
    </source>
</evidence>
<feature type="domain" description="NmrA-like" evidence="4">
    <location>
        <begin position="3"/>
        <end position="248"/>
    </location>
</feature>
<dbReference type="InterPro" id="IPR051164">
    <property type="entry name" value="NmrA-like_oxidored"/>
</dbReference>
<keyword evidence="2" id="KW-0521">NADP</keyword>
<dbReference type="InterPro" id="IPR036291">
    <property type="entry name" value="NAD(P)-bd_dom_sf"/>
</dbReference>
<dbReference type="EMBL" id="KV424182">
    <property type="protein sequence ID" value="KZT50373.1"/>
    <property type="molecule type" value="Genomic_DNA"/>
</dbReference>
<evidence type="ECO:0000256" key="1">
    <source>
        <dbReference type="ARBA" id="ARBA00006328"/>
    </source>
</evidence>
<protein>
    <submittedName>
        <fullName evidence="5">NAD(P)-binding protein</fullName>
    </submittedName>
</protein>
<evidence type="ECO:0000256" key="3">
    <source>
        <dbReference type="ARBA" id="ARBA00023002"/>
    </source>
</evidence>
<dbReference type="GO" id="GO:0016491">
    <property type="term" value="F:oxidoreductase activity"/>
    <property type="evidence" value="ECO:0007669"/>
    <property type="project" value="UniProtKB-KW"/>
</dbReference>
<dbReference type="GO" id="GO:0005634">
    <property type="term" value="C:nucleus"/>
    <property type="evidence" value="ECO:0007669"/>
    <property type="project" value="TreeGrafter"/>
</dbReference>
<proteinExistence type="inferred from homology"/>
<dbReference type="SUPFAM" id="SSF51735">
    <property type="entry name" value="NAD(P)-binding Rossmann-fold domains"/>
    <property type="match status" value="1"/>
</dbReference>
<dbReference type="Proteomes" id="UP000076842">
    <property type="component" value="Unassembled WGS sequence"/>
</dbReference>
<dbReference type="InParanoid" id="A0A165C7Q3"/>
<dbReference type="Gene3D" id="3.90.25.10">
    <property type="entry name" value="UDP-galactose 4-epimerase, domain 1"/>
    <property type="match status" value="1"/>
</dbReference>
<dbReference type="Gene3D" id="3.40.50.720">
    <property type="entry name" value="NAD(P)-binding Rossmann-like Domain"/>
    <property type="match status" value="1"/>
</dbReference>
<organism evidence="5 6">
    <name type="scientific">Calocera cornea HHB12733</name>
    <dbReference type="NCBI Taxonomy" id="1353952"/>
    <lineage>
        <taxon>Eukaryota</taxon>
        <taxon>Fungi</taxon>
        <taxon>Dikarya</taxon>
        <taxon>Basidiomycota</taxon>
        <taxon>Agaricomycotina</taxon>
        <taxon>Dacrymycetes</taxon>
        <taxon>Dacrymycetales</taxon>
        <taxon>Dacrymycetaceae</taxon>
        <taxon>Calocera</taxon>
    </lineage>
</organism>
<dbReference type="InterPro" id="IPR008030">
    <property type="entry name" value="NmrA-like"/>
</dbReference>
<evidence type="ECO:0000259" key="4">
    <source>
        <dbReference type="Pfam" id="PF05368"/>
    </source>
</evidence>